<dbReference type="EMBL" id="JAODUP010000239">
    <property type="protein sequence ID" value="KAK2155473.1"/>
    <property type="molecule type" value="Genomic_DNA"/>
</dbReference>
<dbReference type="SUPFAM" id="SSF48403">
    <property type="entry name" value="Ankyrin repeat"/>
    <property type="match status" value="1"/>
</dbReference>
<feature type="repeat" description="ANK" evidence="2">
    <location>
        <begin position="51"/>
        <end position="83"/>
    </location>
</feature>
<dbReference type="SMART" id="SM00248">
    <property type="entry name" value="ANK"/>
    <property type="match status" value="2"/>
</dbReference>
<dbReference type="PANTHER" id="PTHR24179">
    <property type="entry name" value="PROTEIN PHOSPHATASE 1 REGULATORY SUBUNIT 12"/>
    <property type="match status" value="1"/>
</dbReference>
<protein>
    <recommendedName>
        <fullName evidence="6">ANK_REP_REGION domain-containing protein</fullName>
    </recommendedName>
</protein>
<evidence type="ECO:0000313" key="4">
    <source>
        <dbReference type="EMBL" id="KAK2155473.1"/>
    </source>
</evidence>
<accession>A0AAD9JN06</accession>
<organism evidence="4 5">
    <name type="scientific">Paralvinella palmiformis</name>
    <dbReference type="NCBI Taxonomy" id="53620"/>
    <lineage>
        <taxon>Eukaryota</taxon>
        <taxon>Metazoa</taxon>
        <taxon>Spiralia</taxon>
        <taxon>Lophotrochozoa</taxon>
        <taxon>Annelida</taxon>
        <taxon>Polychaeta</taxon>
        <taxon>Sedentaria</taxon>
        <taxon>Canalipalpata</taxon>
        <taxon>Terebellida</taxon>
        <taxon>Terebelliformia</taxon>
        <taxon>Alvinellidae</taxon>
        <taxon>Paralvinella</taxon>
    </lineage>
</organism>
<evidence type="ECO:0000256" key="3">
    <source>
        <dbReference type="SAM" id="SignalP"/>
    </source>
</evidence>
<dbReference type="GO" id="GO:0017020">
    <property type="term" value="F:myosin phosphatase regulator activity"/>
    <property type="evidence" value="ECO:0007669"/>
    <property type="project" value="TreeGrafter"/>
</dbReference>
<dbReference type="InterPro" id="IPR051226">
    <property type="entry name" value="PP1_Regulatory_Subunit"/>
</dbReference>
<evidence type="ECO:0008006" key="6">
    <source>
        <dbReference type="Google" id="ProtNLM"/>
    </source>
</evidence>
<dbReference type="Gene3D" id="1.25.40.20">
    <property type="entry name" value="Ankyrin repeat-containing domain"/>
    <property type="match status" value="1"/>
</dbReference>
<sequence>MCKIKSCGSYWSRCSCCVLFAVSFQCCIDDLEELLRLLIKHGANVNAKDSELWTPLHAAATCGHVHLCRILVENGAELLAVNADGNMPYDICEDEVTLDYIESEMAKRALKDGSGQSERISQFNSTLTSERIENGLVTCGGCEPKMRIILRAARVFLADCHPDQTPIRDAFQVVRFLAEMNTYFGQLEIRCLCRASFSLRMWSRIREGSSVSWRLLNVKGKPPK</sequence>
<keyword evidence="1" id="KW-0677">Repeat</keyword>
<gene>
    <name evidence="4" type="ORF">LSH36_239g02023</name>
</gene>
<dbReference type="GO" id="GO:0004857">
    <property type="term" value="F:enzyme inhibitor activity"/>
    <property type="evidence" value="ECO:0007669"/>
    <property type="project" value="TreeGrafter"/>
</dbReference>
<dbReference type="PANTHER" id="PTHR24179:SF29">
    <property type="entry name" value="LD46604P"/>
    <property type="match status" value="1"/>
</dbReference>
<dbReference type="InterPro" id="IPR002110">
    <property type="entry name" value="Ankyrin_rpt"/>
</dbReference>
<dbReference type="AlphaFoldDB" id="A0AAD9JN06"/>
<evidence type="ECO:0000313" key="5">
    <source>
        <dbReference type="Proteomes" id="UP001208570"/>
    </source>
</evidence>
<keyword evidence="3" id="KW-0732">Signal</keyword>
<feature type="chain" id="PRO_5042265733" description="ANK_REP_REGION domain-containing protein" evidence="3">
    <location>
        <begin position="17"/>
        <end position="224"/>
    </location>
</feature>
<name>A0AAD9JN06_9ANNE</name>
<dbReference type="PROSITE" id="PS50088">
    <property type="entry name" value="ANK_REPEAT"/>
    <property type="match status" value="1"/>
</dbReference>
<reference evidence="4" key="1">
    <citation type="journal article" date="2023" name="Mol. Biol. Evol.">
        <title>Third-Generation Sequencing Reveals the Adaptive Role of the Epigenome in Three Deep-Sea Polychaetes.</title>
        <authorList>
            <person name="Perez M."/>
            <person name="Aroh O."/>
            <person name="Sun Y."/>
            <person name="Lan Y."/>
            <person name="Juniper S.K."/>
            <person name="Young C.R."/>
            <person name="Angers B."/>
            <person name="Qian P.Y."/>
        </authorList>
    </citation>
    <scope>NUCLEOTIDE SEQUENCE</scope>
    <source>
        <strain evidence="4">P08H-3</strain>
    </source>
</reference>
<keyword evidence="5" id="KW-1185">Reference proteome</keyword>
<dbReference type="Pfam" id="PF12796">
    <property type="entry name" value="Ank_2"/>
    <property type="match status" value="1"/>
</dbReference>
<evidence type="ECO:0000256" key="2">
    <source>
        <dbReference type="PROSITE-ProRule" id="PRU00023"/>
    </source>
</evidence>
<dbReference type="Proteomes" id="UP001208570">
    <property type="component" value="Unassembled WGS sequence"/>
</dbReference>
<proteinExistence type="predicted"/>
<keyword evidence="2" id="KW-0040">ANK repeat</keyword>
<dbReference type="GO" id="GO:0005737">
    <property type="term" value="C:cytoplasm"/>
    <property type="evidence" value="ECO:0007669"/>
    <property type="project" value="TreeGrafter"/>
</dbReference>
<dbReference type="InterPro" id="IPR036770">
    <property type="entry name" value="Ankyrin_rpt-contain_sf"/>
</dbReference>
<evidence type="ECO:0000256" key="1">
    <source>
        <dbReference type="ARBA" id="ARBA00022737"/>
    </source>
</evidence>
<feature type="signal peptide" evidence="3">
    <location>
        <begin position="1"/>
        <end position="16"/>
    </location>
</feature>
<comment type="caution">
    <text evidence="4">The sequence shown here is derived from an EMBL/GenBank/DDBJ whole genome shotgun (WGS) entry which is preliminary data.</text>
</comment>
<dbReference type="PROSITE" id="PS50297">
    <property type="entry name" value="ANK_REP_REGION"/>
    <property type="match status" value="1"/>
</dbReference>